<keyword evidence="2" id="KW-1185">Reference proteome</keyword>
<proteinExistence type="predicted"/>
<name>W4MGM0_9BACT</name>
<comment type="caution">
    <text evidence="1">The sequence shown here is derived from an EMBL/GenBank/DDBJ whole genome shotgun (WGS) entry which is preliminary data.</text>
</comment>
<accession>W4MGM0</accession>
<sequence>MFPHTLSAIILDSTAPSHHYKDDLKSVYPTIRNRDAFRELLAEPSWETLRGYFVLRSRMEGYAE</sequence>
<evidence type="ECO:0000313" key="2">
    <source>
        <dbReference type="Proteomes" id="UP000019140"/>
    </source>
</evidence>
<protein>
    <submittedName>
        <fullName evidence="1">Uncharacterized protein</fullName>
    </submittedName>
</protein>
<dbReference type="HOGENOM" id="CLU_2859334_0_0_7"/>
<dbReference type="AlphaFoldDB" id="W4MGM0"/>
<evidence type="ECO:0000313" key="1">
    <source>
        <dbReference type="EMBL" id="ETX09343.1"/>
    </source>
</evidence>
<reference evidence="1 2" key="1">
    <citation type="journal article" date="2014" name="Nature">
        <title>An environmental bacterial taxon with a large and distinct metabolic repertoire.</title>
        <authorList>
            <person name="Wilson M.C."/>
            <person name="Mori T."/>
            <person name="Ruckert C."/>
            <person name="Uria A.R."/>
            <person name="Helf M.J."/>
            <person name="Takada K."/>
            <person name="Gernert C."/>
            <person name="Steffens U.A."/>
            <person name="Heycke N."/>
            <person name="Schmitt S."/>
            <person name="Rinke C."/>
            <person name="Helfrich E.J."/>
            <person name="Brachmann A.O."/>
            <person name="Gurgui C."/>
            <person name="Wakimoto T."/>
            <person name="Kracht M."/>
            <person name="Crusemann M."/>
            <person name="Hentschel U."/>
            <person name="Abe I."/>
            <person name="Matsunaga S."/>
            <person name="Kalinowski J."/>
            <person name="Takeyama H."/>
            <person name="Piel J."/>
        </authorList>
    </citation>
    <scope>NUCLEOTIDE SEQUENCE [LARGE SCALE GENOMIC DNA]</scope>
    <source>
        <strain evidence="2">TSY2</strain>
    </source>
</reference>
<gene>
    <name evidence="1" type="ORF">ETSY2_00110</name>
</gene>
<organism evidence="1 2">
    <name type="scientific">Candidatus Entotheonella gemina</name>
    <dbReference type="NCBI Taxonomy" id="1429439"/>
    <lineage>
        <taxon>Bacteria</taxon>
        <taxon>Pseudomonadati</taxon>
        <taxon>Nitrospinota/Tectimicrobiota group</taxon>
        <taxon>Candidatus Tectimicrobiota</taxon>
        <taxon>Candidatus Entotheonellia</taxon>
        <taxon>Candidatus Entotheonellales</taxon>
        <taxon>Candidatus Entotheonellaceae</taxon>
        <taxon>Candidatus Entotheonella</taxon>
    </lineage>
</organism>
<dbReference type="EMBL" id="AZHX01000002">
    <property type="protein sequence ID" value="ETX09343.1"/>
    <property type="molecule type" value="Genomic_DNA"/>
</dbReference>
<dbReference type="Proteomes" id="UP000019140">
    <property type="component" value="Unassembled WGS sequence"/>
</dbReference>